<evidence type="ECO:0000313" key="2">
    <source>
        <dbReference type="EMBL" id="SAI74573.1"/>
    </source>
</evidence>
<dbReference type="InterPro" id="IPR018774">
    <property type="entry name" value="Phage_Mu_GpT"/>
</dbReference>
<dbReference type="RefSeq" id="WP_066133996.1">
    <property type="nucleotide sequence ID" value="NZ_FKIF01000010.1"/>
</dbReference>
<organism evidence="2 3">
    <name type="scientific">Bordetella ansorpii</name>
    <dbReference type="NCBI Taxonomy" id="288768"/>
    <lineage>
        <taxon>Bacteria</taxon>
        <taxon>Pseudomonadati</taxon>
        <taxon>Pseudomonadota</taxon>
        <taxon>Betaproteobacteria</taxon>
        <taxon>Burkholderiales</taxon>
        <taxon>Alcaligenaceae</taxon>
        <taxon>Bordetella</taxon>
    </lineage>
</organism>
<dbReference type="EMBL" id="FKIF01000010">
    <property type="protein sequence ID" value="SAI74573.1"/>
    <property type="molecule type" value="Genomic_DNA"/>
</dbReference>
<gene>
    <name evidence="2" type="ORF">SAMEA3906486_05289</name>
</gene>
<evidence type="ECO:0000259" key="1">
    <source>
        <dbReference type="Pfam" id="PF10124"/>
    </source>
</evidence>
<accession>A0A157SWY3</accession>
<name>A0A157SWY3_9BORD</name>
<dbReference type="AlphaFoldDB" id="A0A157SWY3"/>
<sequence length="301" mass="33490">MIINRANLTTLRVAFNAAFQAGLDQAESQYLQIATEVPSTTGSEEYGWLGQLPNMREWIGDRVVHGLQEHDYTIKNKPFELTIGVPRTAIDDDQYGIYSPMFTEMGRSVAAHPDQLVFGLLAAGRTALCYDKQPFFSASHPVLDEKGKKATQSNIDDGPGGNGTWYVLDTTRALKPLIFQNRKKPVFVAKDNETDDNVFDRAEFKYGTDRRGNAGFGFWQLAQSSTKELNADNLWNAIETLESRTGDHGRKLNLKATLLVVPGNLQRKATTLLTSDLISDGTTTISNGLKDRLKLMISNWL</sequence>
<proteinExistence type="predicted"/>
<protein>
    <submittedName>
        <fullName evidence="2">Mu-like prophage major head subunit gpT</fullName>
    </submittedName>
</protein>
<dbReference type="STRING" id="288768.SAMEA3906486_05289"/>
<keyword evidence="3" id="KW-1185">Reference proteome</keyword>
<dbReference type="Proteomes" id="UP000076848">
    <property type="component" value="Unassembled WGS sequence"/>
</dbReference>
<feature type="domain" description="Bacteriophage Mu GpT" evidence="1">
    <location>
        <begin position="9"/>
        <end position="301"/>
    </location>
</feature>
<reference evidence="2 3" key="1">
    <citation type="submission" date="2016-04" db="EMBL/GenBank/DDBJ databases">
        <authorList>
            <consortium name="Pathogen Informatics"/>
        </authorList>
    </citation>
    <scope>NUCLEOTIDE SEQUENCE [LARGE SCALE GENOMIC DNA]</scope>
    <source>
        <strain evidence="2 3">H050680373</strain>
    </source>
</reference>
<evidence type="ECO:0000313" key="3">
    <source>
        <dbReference type="Proteomes" id="UP000076848"/>
    </source>
</evidence>
<dbReference type="OrthoDB" id="9804833at2"/>
<dbReference type="Pfam" id="PF10124">
    <property type="entry name" value="Mu-like_gpT"/>
    <property type="match status" value="1"/>
</dbReference>